<evidence type="ECO:0000313" key="4">
    <source>
        <dbReference type="Proteomes" id="UP001138661"/>
    </source>
</evidence>
<proteinExistence type="predicted"/>
<gene>
    <name evidence="3" type="ORF">KX928_16720</name>
</gene>
<evidence type="ECO:0000313" key="3">
    <source>
        <dbReference type="EMBL" id="MBW4709436.1"/>
    </source>
</evidence>
<feature type="region of interest" description="Disordered" evidence="1">
    <location>
        <begin position="44"/>
        <end position="66"/>
    </location>
</feature>
<sequence>MPTSVFYGYSPNALVYDPGTGTFMLDPDYNFGTDRVRFEVTDDDNFLDGDEKNNEVGEDSNQTGVVTAPDGAPISSGLIYGEQFAILRAPDGSYVTIDRIEIGGQNVGYVPSEPLQPGVTYSYAGGRDIDNALGGPDGDDTRLSYSQYEANSVPCFGPGTMIQTENGEMPVEWLETSDMVLTRDHGYQPIRWIGRTKLPPGYFRQNPDARPLCIPAGSLGAKGPAHDLHVTGDHRVLIASAKAEALFFSNEVLAPAKAWLDSGHARQIDPASVYSVTHIACAQHQIILAQGAWVETLFPGRECLRRLSAEDATRLQDALGETFSGMRTARQCVSRKEAGLLIEPIRKRSLPVAYLKTRRHA</sequence>
<dbReference type="AlphaFoldDB" id="A0A9X1FXM5"/>
<feature type="domain" description="Hedgehog/Intein (Hint)" evidence="2">
    <location>
        <begin position="154"/>
        <end position="300"/>
    </location>
</feature>
<evidence type="ECO:0000256" key="1">
    <source>
        <dbReference type="SAM" id="MobiDB-lite"/>
    </source>
</evidence>
<dbReference type="RefSeq" id="WP_219504920.1">
    <property type="nucleotide sequence ID" value="NZ_JAHXDN010000004.1"/>
</dbReference>
<comment type="caution">
    <text evidence="3">The sequence shown here is derived from an EMBL/GenBank/DDBJ whole genome shotgun (WGS) entry which is preliminary data.</text>
</comment>
<protein>
    <submittedName>
        <fullName evidence="3">Hint domain-containing protein</fullName>
    </submittedName>
</protein>
<evidence type="ECO:0000259" key="2">
    <source>
        <dbReference type="Pfam" id="PF13403"/>
    </source>
</evidence>
<reference evidence="3" key="1">
    <citation type="submission" date="2021-07" db="EMBL/GenBank/DDBJ databases">
        <title>Roseobacter insulae sp. nov., isolated from a tidal flat.</title>
        <authorList>
            <person name="Park S."/>
            <person name="Yoon J.-H."/>
        </authorList>
    </citation>
    <scope>NUCLEOTIDE SEQUENCE</scope>
    <source>
        <strain evidence="3">YSTF-M11</strain>
    </source>
</reference>
<accession>A0A9X1FXM5</accession>
<dbReference type="InterPro" id="IPR028992">
    <property type="entry name" value="Hedgehog/Intein_dom"/>
</dbReference>
<keyword evidence="4" id="KW-1185">Reference proteome</keyword>
<dbReference type="Pfam" id="PF13403">
    <property type="entry name" value="Hint_2"/>
    <property type="match status" value="1"/>
</dbReference>
<dbReference type="Proteomes" id="UP001138661">
    <property type="component" value="Unassembled WGS sequence"/>
</dbReference>
<name>A0A9X1FXM5_9RHOB</name>
<organism evidence="3 4">
    <name type="scientific">Roseobacter insulae</name>
    <dbReference type="NCBI Taxonomy" id="2859783"/>
    <lineage>
        <taxon>Bacteria</taxon>
        <taxon>Pseudomonadati</taxon>
        <taxon>Pseudomonadota</taxon>
        <taxon>Alphaproteobacteria</taxon>
        <taxon>Rhodobacterales</taxon>
        <taxon>Roseobacteraceae</taxon>
        <taxon>Roseobacter</taxon>
    </lineage>
</organism>
<dbReference type="EMBL" id="JAHXDN010000004">
    <property type="protein sequence ID" value="MBW4709436.1"/>
    <property type="molecule type" value="Genomic_DNA"/>
</dbReference>